<comment type="caution">
    <text evidence="2">The sequence shown here is derived from an EMBL/GenBank/DDBJ whole genome shotgun (WGS) entry which is preliminary data.</text>
</comment>
<keyword evidence="3" id="KW-1185">Reference proteome</keyword>
<feature type="region of interest" description="Disordered" evidence="1">
    <location>
        <begin position="58"/>
        <end position="108"/>
    </location>
</feature>
<feature type="compositionally biased region" description="Polar residues" evidence="1">
    <location>
        <begin position="96"/>
        <end position="108"/>
    </location>
</feature>
<accession>A0A2G2WCK2</accession>
<gene>
    <name evidence="2" type="ORF">CQW23_16982</name>
</gene>
<name>A0A2G2WCK2_CAPBA</name>
<dbReference type="OrthoDB" id="1295457at2759"/>
<evidence type="ECO:0000313" key="2">
    <source>
        <dbReference type="EMBL" id="PHT42957.1"/>
    </source>
</evidence>
<reference evidence="2 3" key="1">
    <citation type="journal article" date="2017" name="Genome Biol.">
        <title>New reference genome sequences of hot pepper reveal the massive evolution of plant disease-resistance genes by retroduplication.</title>
        <authorList>
            <person name="Kim S."/>
            <person name="Park J."/>
            <person name="Yeom S.I."/>
            <person name="Kim Y.M."/>
            <person name="Seo E."/>
            <person name="Kim K.T."/>
            <person name="Kim M.S."/>
            <person name="Lee J.M."/>
            <person name="Cheong K."/>
            <person name="Shin H.S."/>
            <person name="Kim S.B."/>
            <person name="Han K."/>
            <person name="Lee J."/>
            <person name="Park M."/>
            <person name="Lee H.A."/>
            <person name="Lee H.Y."/>
            <person name="Lee Y."/>
            <person name="Oh S."/>
            <person name="Lee J.H."/>
            <person name="Choi E."/>
            <person name="Choi E."/>
            <person name="Lee S.E."/>
            <person name="Jeon J."/>
            <person name="Kim H."/>
            <person name="Choi G."/>
            <person name="Song H."/>
            <person name="Lee J."/>
            <person name="Lee S.C."/>
            <person name="Kwon J.K."/>
            <person name="Lee H.Y."/>
            <person name="Koo N."/>
            <person name="Hong Y."/>
            <person name="Kim R.W."/>
            <person name="Kang W.H."/>
            <person name="Huh J.H."/>
            <person name="Kang B.C."/>
            <person name="Yang T.J."/>
            <person name="Lee Y.H."/>
            <person name="Bennetzen J.L."/>
            <person name="Choi D."/>
        </authorList>
    </citation>
    <scope>NUCLEOTIDE SEQUENCE [LARGE SCALE GENOMIC DNA]</scope>
    <source>
        <strain evidence="3">cv. PBC81</strain>
    </source>
</reference>
<evidence type="ECO:0000313" key="3">
    <source>
        <dbReference type="Proteomes" id="UP000224567"/>
    </source>
</evidence>
<reference evidence="3" key="2">
    <citation type="journal article" date="2017" name="J. Anim. Genet.">
        <title>Multiple reference genome sequences of hot pepper reveal the massive evolution of plant disease resistance genes by retroduplication.</title>
        <authorList>
            <person name="Kim S."/>
            <person name="Park J."/>
            <person name="Yeom S.-I."/>
            <person name="Kim Y.-M."/>
            <person name="Seo E."/>
            <person name="Kim K.-T."/>
            <person name="Kim M.-S."/>
            <person name="Lee J.M."/>
            <person name="Cheong K."/>
            <person name="Shin H.-S."/>
            <person name="Kim S.-B."/>
            <person name="Han K."/>
            <person name="Lee J."/>
            <person name="Park M."/>
            <person name="Lee H.-A."/>
            <person name="Lee H.-Y."/>
            <person name="Lee Y."/>
            <person name="Oh S."/>
            <person name="Lee J.H."/>
            <person name="Choi E."/>
            <person name="Choi E."/>
            <person name="Lee S.E."/>
            <person name="Jeon J."/>
            <person name="Kim H."/>
            <person name="Choi G."/>
            <person name="Song H."/>
            <person name="Lee J."/>
            <person name="Lee S.-C."/>
            <person name="Kwon J.-K."/>
            <person name="Lee H.-Y."/>
            <person name="Koo N."/>
            <person name="Hong Y."/>
            <person name="Kim R.W."/>
            <person name="Kang W.-H."/>
            <person name="Huh J.H."/>
            <person name="Kang B.-C."/>
            <person name="Yang T.-J."/>
            <person name="Lee Y.-H."/>
            <person name="Bennetzen J.L."/>
            <person name="Choi D."/>
        </authorList>
    </citation>
    <scope>NUCLEOTIDE SEQUENCE [LARGE SCALE GENOMIC DNA]</scope>
    <source>
        <strain evidence="3">cv. PBC81</strain>
    </source>
</reference>
<dbReference type="AlphaFoldDB" id="A0A2G2WCK2"/>
<proteinExistence type="predicted"/>
<dbReference type="EMBL" id="MLFT02000007">
    <property type="protein sequence ID" value="PHT42957.1"/>
    <property type="molecule type" value="Genomic_DNA"/>
</dbReference>
<protein>
    <submittedName>
        <fullName evidence="2">Uncharacterized protein</fullName>
    </submittedName>
</protein>
<feature type="compositionally biased region" description="Pro residues" evidence="1">
    <location>
        <begin position="66"/>
        <end position="81"/>
    </location>
</feature>
<dbReference type="Proteomes" id="UP000224567">
    <property type="component" value="Unassembled WGS sequence"/>
</dbReference>
<evidence type="ECO:0000256" key="1">
    <source>
        <dbReference type="SAM" id="MobiDB-lite"/>
    </source>
</evidence>
<sequence length="108" mass="11973">MYDPTTPNPIGTRNVTVISKPPETSEARAAIQHDDHIARLTREVEDMRGELNRVKDLTNLSITLQSPPPKPRNTAPNPPHFPSLDSPIPKHFLTQHPPSTDNNSLLTA</sequence>
<organism evidence="2 3">
    <name type="scientific">Capsicum baccatum</name>
    <name type="common">Peruvian pepper</name>
    <dbReference type="NCBI Taxonomy" id="33114"/>
    <lineage>
        <taxon>Eukaryota</taxon>
        <taxon>Viridiplantae</taxon>
        <taxon>Streptophyta</taxon>
        <taxon>Embryophyta</taxon>
        <taxon>Tracheophyta</taxon>
        <taxon>Spermatophyta</taxon>
        <taxon>Magnoliopsida</taxon>
        <taxon>eudicotyledons</taxon>
        <taxon>Gunneridae</taxon>
        <taxon>Pentapetalae</taxon>
        <taxon>asterids</taxon>
        <taxon>lamiids</taxon>
        <taxon>Solanales</taxon>
        <taxon>Solanaceae</taxon>
        <taxon>Solanoideae</taxon>
        <taxon>Capsiceae</taxon>
        <taxon>Capsicum</taxon>
    </lineage>
</organism>